<evidence type="ECO:0000313" key="7">
    <source>
        <dbReference type="Proteomes" id="UP000230750"/>
    </source>
</evidence>
<accession>A0A2G8K6U6</accession>
<proteinExistence type="predicted"/>
<dbReference type="InterPro" id="IPR002293">
    <property type="entry name" value="AA/rel_permease1"/>
</dbReference>
<dbReference type="Pfam" id="PF13520">
    <property type="entry name" value="AA_permease_2"/>
    <property type="match status" value="1"/>
</dbReference>
<evidence type="ECO:0000256" key="1">
    <source>
        <dbReference type="ARBA" id="ARBA00004141"/>
    </source>
</evidence>
<keyword evidence="7" id="KW-1185">Reference proteome</keyword>
<feature type="transmembrane region" description="Helical" evidence="5">
    <location>
        <begin position="70"/>
        <end position="88"/>
    </location>
</feature>
<dbReference type="OrthoDB" id="5982228at2759"/>
<dbReference type="GO" id="GO:0015179">
    <property type="term" value="F:L-amino acid transmembrane transporter activity"/>
    <property type="evidence" value="ECO:0007669"/>
    <property type="project" value="TreeGrafter"/>
</dbReference>
<feature type="transmembrane region" description="Helical" evidence="5">
    <location>
        <begin position="7"/>
        <end position="25"/>
    </location>
</feature>
<evidence type="ECO:0000313" key="6">
    <source>
        <dbReference type="EMBL" id="PIK43730.1"/>
    </source>
</evidence>
<dbReference type="EMBL" id="MRZV01000830">
    <property type="protein sequence ID" value="PIK43730.1"/>
    <property type="molecule type" value="Genomic_DNA"/>
</dbReference>
<dbReference type="AlphaFoldDB" id="A0A2G8K6U6"/>
<keyword evidence="3 5" id="KW-1133">Transmembrane helix</keyword>
<dbReference type="PANTHER" id="PTHR11785:SF512">
    <property type="entry name" value="SOBREMESA, ISOFORM B"/>
    <property type="match status" value="1"/>
</dbReference>
<evidence type="ECO:0000256" key="3">
    <source>
        <dbReference type="ARBA" id="ARBA00022989"/>
    </source>
</evidence>
<reference evidence="6 7" key="1">
    <citation type="journal article" date="2017" name="PLoS Biol.">
        <title>The sea cucumber genome provides insights into morphological evolution and visceral regeneration.</title>
        <authorList>
            <person name="Zhang X."/>
            <person name="Sun L."/>
            <person name="Yuan J."/>
            <person name="Sun Y."/>
            <person name="Gao Y."/>
            <person name="Zhang L."/>
            <person name="Li S."/>
            <person name="Dai H."/>
            <person name="Hamel J.F."/>
            <person name="Liu C."/>
            <person name="Yu Y."/>
            <person name="Liu S."/>
            <person name="Lin W."/>
            <person name="Guo K."/>
            <person name="Jin S."/>
            <person name="Xu P."/>
            <person name="Storey K.B."/>
            <person name="Huan P."/>
            <person name="Zhang T."/>
            <person name="Zhou Y."/>
            <person name="Zhang J."/>
            <person name="Lin C."/>
            <person name="Li X."/>
            <person name="Xing L."/>
            <person name="Huo D."/>
            <person name="Sun M."/>
            <person name="Wang L."/>
            <person name="Mercier A."/>
            <person name="Li F."/>
            <person name="Yang H."/>
            <person name="Xiang J."/>
        </authorList>
    </citation>
    <scope>NUCLEOTIDE SEQUENCE [LARGE SCALE GENOMIC DNA]</scope>
    <source>
        <strain evidence="6">Shaxun</strain>
        <tissue evidence="6">Muscle</tissue>
    </source>
</reference>
<organism evidence="6 7">
    <name type="scientific">Stichopus japonicus</name>
    <name type="common">Sea cucumber</name>
    <dbReference type="NCBI Taxonomy" id="307972"/>
    <lineage>
        <taxon>Eukaryota</taxon>
        <taxon>Metazoa</taxon>
        <taxon>Echinodermata</taxon>
        <taxon>Eleutherozoa</taxon>
        <taxon>Echinozoa</taxon>
        <taxon>Holothuroidea</taxon>
        <taxon>Aspidochirotacea</taxon>
        <taxon>Aspidochirotida</taxon>
        <taxon>Stichopodidae</taxon>
        <taxon>Apostichopus</taxon>
    </lineage>
</organism>
<evidence type="ECO:0000256" key="4">
    <source>
        <dbReference type="ARBA" id="ARBA00023136"/>
    </source>
</evidence>
<evidence type="ECO:0000256" key="2">
    <source>
        <dbReference type="ARBA" id="ARBA00022692"/>
    </source>
</evidence>
<keyword evidence="2 5" id="KW-0812">Transmembrane</keyword>
<dbReference type="GO" id="GO:0016020">
    <property type="term" value="C:membrane"/>
    <property type="evidence" value="ECO:0007669"/>
    <property type="project" value="UniProtKB-SubCell"/>
</dbReference>
<evidence type="ECO:0000256" key="5">
    <source>
        <dbReference type="SAM" id="Phobius"/>
    </source>
</evidence>
<sequence>MIIKPCILSIISLVCGIYLAAAMGIRECEEGSTDLAWIQKLFAGIVLLLLLAINCLSVKLATRVQIVFTATKLLAMIVIVIIGMVKMIQGNTEHLSTSTAFEGTSSRFFSYSIAIYQGHWAYDSWNQLNFITEELKNPSR</sequence>
<comment type="caution">
    <text evidence="6">The sequence shown here is derived from an EMBL/GenBank/DDBJ whole genome shotgun (WGS) entry which is preliminary data.</text>
</comment>
<gene>
    <name evidence="6" type="ORF">BSL78_19430</name>
</gene>
<keyword evidence="4 5" id="KW-0472">Membrane</keyword>
<dbReference type="Gene3D" id="1.20.1740.10">
    <property type="entry name" value="Amino acid/polyamine transporter I"/>
    <property type="match status" value="1"/>
</dbReference>
<dbReference type="STRING" id="307972.A0A2G8K6U6"/>
<dbReference type="Proteomes" id="UP000230750">
    <property type="component" value="Unassembled WGS sequence"/>
</dbReference>
<feature type="transmembrane region" description="Helical" evidence="5">
    <location>
        <begin position="37"/>
        <end position="58"/>
    </location>
</feature>
<protein>
    <submittedName>
        <fullName evidence="6">Putative b(0,+)-type amino acid transporter 1 isoform X4</fullName>
    </submittedName>
</protein>
<dbReference type="InterPro" id="IPR050598">
    <property type="entry name" value="AminoAcid_Transporter"/>
</dbReference>
<name>A0A2G8K6U6_STIJA</name>
<dbReference type="PANTHER" id="PTHR11785">
    <property type="entry name" value="AMINO ACID TRANSPORTER"/>
    <property type="match status" value="1"/>
</dbReference>
<comment type="subcellular location">
    <subcellularLocation>
        <location evidence="1">Membrane</location>
        <topology evidence="1">Multi-pass membrane protein</topology>
    </subcellularLocation>
</comment>